<protein>
    <recommendedName>
        <fullName evidence="4">HTH hxlR-type domain-containing protein</fullName>
    </recommendedName>
</protein>
<dbReference type="GO" id="GO:0003677">
    <property type="term" value="F:DNA binding"/>
    <property type="evidence" value="ECO:0007669"/>
    <property type="project" value="UniProtKB-KW"/>
</dbReference>
<sequence length="143" mass="16306">MSLSHTDLPGSPKPNERDCQATRKILDRVADKWSLYVITTLQGGSRRFNELKREIDGISQRMLTLTLRGLERDGLVTRTVFPTIPPRVDYELTELGRTLLEPVMALVAWADKNTQAIAEAQRRFDEEPKPEQATIQGVVYQRL</sequence>
<comment type="caution">
    <text evidence="5">The sequence shown here is derived from an EMBL/GenBank/DDBJ whole genome shotgun (WGS) entry which is preliminary data.</text>
</comment>
<dbReference type="SUPFAM" id="SSF46785">
    <property type="entry name" value="Winged helix' DNA-binding domain"/>
    <property type="match status" value="1"/>
</dbReference>
<dbReference type="InterPro" id="IPR036388">
    <property type="entry name" value="WH-like_DNA-bd_sf"/>
</dbReference>
<dbReference type="AlphaFoldDB" id="A0ABC8QJV5"/>
<evidence type="ECO:0000256" key="3">
    <source>
        <dbReference type="ARBA" id="ARBA00023163"/>
    </source>
</evidence>
<name>A0ABC8QJV5_9RALS</name>
<dbReference type="Pfam" id="PF01638">
    <property type="entry name" value="HxlR"/>
    <property type="match status" value="1"/>
</dbReference>
<dbReference type="RefSeq" id="WP_024977726.1">
    <property type="nucleotide sequence ID" value="NZ_CATVZT010000005.1"/>
</dbReference>
<dbReference type="PANTHER" id="PTHR33204">
    <property type="entry name" value="TRANSCRIPTIONAL REGULATOR, MARR FAMILY"/>
    <property type="match status" value="1"/>
</dbReference>
<evidence type="ECO:0000313" key="5">
    <source>
        <dbReference type="EMBL" id="CAJ0808006.1"/>
    </source>
</evidence>
<gene>
    <name evidence="5" type="ORF">LMG18096_05036</name>
</gene>
<evidence type="ECO:0000256" key="1">
    <source>
        <dbReference type="ARBA" id="ARBA00023015"/>
    </source>
</evidence>
<dbReference type="PROSITE" id="PS51118">
    <property type="entry name" value="HTH_HXLR"/>
    <property type="match status" value="1"/>
</dbReference>
<dbReference type="InterPro" id="IPR036390">
    <property type="entry name" value="WH_DNA-bd_sf"/>
</dbReference>
<evidence type="ECO:0000313" key="6">
    <source>
        <dbReference type="Proteomes" id="UP001189663"/>
    </source>
</evidence>
<dbReference type="InterPro" id="IPR002577">
    <property type="entry name" value="HTH_HxlR"/>
</dbReference>
<dbReference type="PANTHER" id="PTHR33204:SF39">
    <property type="entry name" value="TRANSCRIPTIONAL REGULATORY PROTEIN"/>
    <property type="match status" value="1"/>
</dbReference>
<dbReference type="Proteomes" id="UP001189663">
    <property type="component" value="Unassembled WGS sequence"/>
</dbReference>
<keyword evidence="6" id="KW-1185">Reference proteome</keyword>
<feature type="domain" description="HTH hxlR-type" evidence="4">
    <location>
        <begin position="19"/>
        <end position="118"/>
    </location>
</feature>
<dbReference type="Gene3D" id="1.10.10.10">
    <property type="entry name" value="Winged helix-like DNA-binding domain superfamily/Winged helix DNA-binding domain"/>
    <property type="match status" value="1"/>
</dbReference>
<accession>A0ABC8QJV5</accession>
<dbReference type="EMBL" id="CATZAT010000024">
    <property type="protein sequence ID" value="CAJ0808006.1"/>
    <property type="molecule type" value="Genomic_DNA"/>
</dbReference>
<evidence type="ECO:0000259" key="4">
    <source>
        <dbReference type="PROSITE" id="PS51118"/>
    </source>
</evidence>
<reference evidence="5 6" key="1">
    <citation type="submission" date="2023-07" db="EMBL/GenBank/DDBJ databases">
        <authorList>
            <person name="Peeters C."/>
        </authorList>
    </citation>
    <scope>NUCLEOTIDE SEQUENCE [LARGE SCALE GENOMIC DNA]</scope>
    <source>
        <strain evidence="5 6">LMG 18096</strain>
    </source>
</reference>
<keyword evidence="1" id="KW-0805">Transcription regulation</keyword>
<organism evidence="5 6">
    <name type="scientific">Ralstonia holmesii</name>
    <dbReference type="NCBI Taxonomy" id="3058602"/>
    <lineage>
        <taxon>Bacteria</taxon>
        <taxon>Pseudomonadati</taxon>
        <taxon>Pseudomonadota</taxon>
        <taxon>Betaproteobacteria</taxon>
        <taxon>Burkholderiales</taxon>
        <taxon>Burkholderiaceae</taxon>
        <taxon>Ralstonia</taxon>
    </lineage>
</organism>
<evidence type="ECO:0000256" key="2">
    <source>
        <dbReference type="ARBA" id="ARBA00023125"/>
    </source>
</evidence>
<keyword evidence="3" id="KW-0804">Transcription</keyword>
<keyword evidence="2" id="KW-0238">DNA-binding</keyword>
<proteinExistence type="predicted"/>